<evidence type="ECO:0000256" key="1">
    <source>
        <dbReference type="SAM" id="MobiDB-lite"/>
    </source>
</evidence>
<proteinExistence type="predicted"/>
<comment type="caution">
    <text evidence="2">The sequence shown here is derived from an EMBL/GenBank/DDBJ whole genome shotgun (WGS) entry which is preliminary data.</text>
</comment>
<dbReference type="AlphaFoldDB" id="A0A7J7N820"/>
<name>A0A7J7N820_9MAGN</name>
<protein>
    <submittedName>
        <fullName evidence="2">Uncharacterized protein</fullName>
    </submittedName>
</protein>
<organism evidence="2 3">
    <name type="scientific">Kingdonia uniflora</name>
    <dbReference type="NCBI Taxonomy" id="39325"/>
    <lineage>
        <taxon>Eukaryota</taxon>
        <taxon>Viridiplantae</taxon>
        <taxon>Streptophyta</taxon>
        <taxon>Embryophyta</taxon>
        <taxon>Tracheophyta</taxon>
        <taxon>Spermatophyta</taxon>
        <taxon>Magnoliopsida</taxon>
        <taxon>Ranunculales</taxon>
        <taxon>Circaeasteraceae</taxon>
        <taxon>Kingdonia</taxon>
    </lineage>
</organism>
<dbReference type="EMBL" id="JACGCM010000999">
    <property type="protein sequence ID" value="KAF6163277.1"/>
    <property type="molecule type" value="Genomic_DNA"/>
</dbReference>
<evidence type="ECO:0000313" key="2">
    <source>
        <dbReference type="EMBL" id="KAF6163277.1"/>
    </source>
</evidence>
<dbReference type="Proteomes" id="UP000541444">
    <property type="component" value="Unassembled WGS sequence"/>
</dbReference>
<keyword evidence="3" id="KW-1185">Reference proteome</keyword>
<feature type="compositionally biased region" description="Basic residues" evidence="1">
    <location>
        <begin position="1"/>
        <end position="10"/>
    </location>
</feature>
<accession>A0A7J7N820</accession>
<reference evidence="2 3" key="1">
    <citation type="journal article" date="2020" name="IScience">
        <title>Genome Sequencing of the Endangered Kingdonia uniflora (Circaeasteraceae, Ranunculales) Reveals Potential Mechanisms of Evolutionary Specialization.</title>
        <authorList>
            <person name="Sun Y."/>
            <person name="Deng T."/>
            <person name="Zhang A."/>
            <person name="Moore M.J."/>
            <person name="Landis J.B."/>
            <person name="Lin N."/>
            <person name="Zhang H."/>
            <person name="Zhang X."/>
            <person name="Huang J."/>
            <person name="Zhang X."/>
            <person name="Sun H."/>
            <person name="Wang H."/>
        </authorList>
    </citation>
    <scope>NUCLEOTIDE SEQUENCE [LARGE SCALE GENOMIC DNA]</scope>
    <source>
        <strain evidence="2">TB1705</strain>
        <tissue evidence="2">Leaf</tissue>
    </source>
</reference>
<sequence>MAKNRNKKNKKDGVAAMETSSPKKPDLPQGFKEKKVIVEFRRHRGVSGNLLKVFFDKLRLRWGDRGMADRR</sequence>
<gene>
    <name evidence="2" type="ORF">GIB67_025141</name>
</gene>
<feature type="region of interest" description="Disordered" evidence="1">
    <location>
        <begin position="1"/>
        <end position="29"/>
    </location>
</feature>
<evidence type="ECO:0000313" key="3">
    <source>
        <dbReference type="Proteomes" id="UP000541444"/>
    </source>
</evidence>